<feature type="domain" description="HAMP" evidence="7">
    <location>
        <begin position="406"/>
        <end position="452"/>
    </location>
</feature>
<dbReference type="Gene3D" id="1.10.287.950">
    <property type="entry name" value="Methyl-accepting chemotaxis protein"/>
    <property type="match status" value="1"/>
</dbReference>
<keyword evidence="5" id="KW-0472">Membrane</keyword>
<evidence type="ECO:0000259" key="7">
    <source>
        <dbReference type="PROSITE" id="PS50885"/>
    </source>
</evidence>
<dbReference type="InterPro" id="IPR032255">
    <property type="entry name" value="HBM"/>
</dbReference>
<dbReference type="CDD" id="cd11386">
    <property type="entry name" value="MCP_signal"/>
    <property type="match status" value="1"/>
</dbReference>
<dbReference type="SMART" id="SM00304">
    <property type="entry name" value="HAMP"/>
    <property type="match status" value="2"/>
</dbReference>
<organism evidence="8 9">
    <name type="scientific">Phaeobacter porticola</name>
    <dbReference type="NCBI Taxonomy" id="1844006"/>
    <lineage>
        <taxon>Bacteria</taxon>
        <taxon>Pseudomonadati</taxon>
        <taxon>Pseudomonadota</taxon>
        <taxon>Alphaproteobacteria</taxon>
        <taxon>Rhodobacterales</taxon>
        <taxon>Roseobacteraceae</taxon>
        <taxon>Phaeobacter</taxon>
    </lineage>
</organism>
<dbReference type="Pfam" id="PF18947">
    <property type="entry name" value="HAMP_2"/>
    <property type="match status" value="1"/>
</dbReference>
<evidence type="ECO:0000256" key="5">
    <source>
        <dbReference type="SAM" id="Phobius"/>
    </source>
</evidence>
<name>A0A1L3I599_9RHOB</name>
<dbReference type="AlphaFoldDB" id="A0A1L3I599"/>
<keyword evidence="2" id="KW-0145">Chemotaxis</keyword>
<accession>A0A1L3I599</accession>
<dbReference type="Proteomes" id="UP000183859">
    <property type="component" value="Chromosome"/>
</dbReference>
<feature type="domain" description="Methyl-accepting transducer" evidence="6">
    <location>
        <begin position="457"/>
        <end position="686"/>
    </location>
</feature>
<gene>
    <name evidence="8" type="ORF">PhaeoP97_01865</name>
</gene>
<dbReference type="InterPro" id="IPR004089">
    <property type="entry name" value="MCPsignal_dom"/>
</dbReference>
<dbReference type="PROSITE" id="PS50111">
    <property type="entry name" value="CHEMOTAXIS_TRANSDUC_2"/>
    <property type="match status" value="1"/>
</dbReference>
<protein>
    <submittedName>
        <fullName evidence="8">Putative methyl-accepting chemotaxis protein</fullName>
    </submittedName>
</protein>
<evidence type="ECO:0000259" key="6">
    <source>
        <dbReference type="PROSITE" id="PS50111"/>
    </source>
</evidence>
<dbReference type="PANTHER" id="PTHR43531:SF11">
    <property type="entry name" value="METHYL-ACCEPTING CHEMOTAXIS PROTEIN 3"/>
    <property type="match status" value="1"/>
</dbReference>
<evidence type="ECO:0000256" key="2">
    <source>
        <dbReference type="ARBA" id="ARBA00022500"/>
    </source>
</evidence>
<dbReference type="PANTHER" id="PTHR43531">
    <property type="entry name" value="PROTEIN ICFG"/>
    <property type="match status" value="1"/>
</dbReference>
<dbReference type="Pfam" id="PF00015">
    <property type="entry name" value="MCPsignal"/>
    <property type="match status" value="1"/>
</dbReference>
<dbReference type="SUPFAM" id="SSF58104">
    <property type="entry name" value="Methyl-accepting chemotaxis protein (MCP) signaling domain"/>
    <property type="match status" value="1"/>
</dbReference>
<dbReference type="SMART" id="SM00283">
    <property type="entry name" value="MA"/>
    <property type="match status" value="1"/>
</dbReference>
<dbReference type="Gene3D" id="6.10.340.10">
    <property type="match status" value="1"/>
</dbReference>
<feature type="domain" description="HAMP" evidence="7">
    <location>
        <begin position="306"/>
        <end position="358"/>
    </location>
</feature>
<keyword evidence="5" id="KW-1133">Transmembrane helix</keyword>
<sequence>MIFKTSIKTAVFMIVFLASAVMFALIGLSRYTDQLRTDIEAEVTAVEGFALTLDQISSDFQIARITEMNFRLKPSDEIIATQAETMALLASHLETATAQAANLARMGEMSENLALLSAAISSYEAGFSDVAASQQRLGFDEKTGLQGSLRSSVQGVEKALEATAEPEMKVKMLMMRRHEKDFIMRHAPKYIERLNARVDEFRDFPGSYYKNISQRARIGSLLTAYQNSFNAYAAERTVIDGHYDALDAIEASTQPLLTTIGNQISAQLNTIHTSAAGAIATANSNALKAGFGGLGVFIVVAFALAIGISRPLSRVNLVLQKIMAGDFSSPAPQTRIKEISTISAAVEELRADNQVKDTLTREISEVISACAAGDFSKRLHVEGVSGSFADLGRGVNAIGDAAESGLGDIRQVLATLAEGDLSQRMPAGQQGIFKEIAAAVDNLSDNLTGMVRQLSHSSEVLNSTAAEIAAAAEDASRRGENSAASLEETAAALQTLDDTVRGTAEGSRQANDIVRDAFTQVQTTSELARQTIAAMQRIKDSSGAIAKITDLIEDLAFQTNLLALNAGVEAARAGEAGRGFAVVASEVRGLAQRSADAVQEINGLIEVSTTEVAQGVTLVDQTGTALTSIQSSVESVVGKVEQIASTTVAQSNGLSEVNTAVVSLDQNAQKNSAMLEQTAAAGQMLRDEAQTLVQAVSGFTFDPSAAATDTWAEAGSSPADDWDDVTCDTSQISYAQSA</sequence>
<evidence type="ECO:0000313" key="9">
    <source>
        <dbReference type="Proteomes" id="UP000183859"/>
    </source>
</evidence>
<dbReference type="InterPro" id="IPR003660">
    <property type="entry name" value="HAMP_dom"/>
</dbReference>
<dbReference type="EMBL" id="CP016364">
    <property type="protein sequence ID" value="APG47278.1"/>
    <property type="molecule type" value="Genomic_DNA"/>
</dbReference>
<keyword evidence="5" id="KW-0812">Transmembrane</keyword>
<dbReference type="GO" id="GO:0006935">
    <property type="term" value="P:chemotaxis"/>
    <property type="evidence" value="ECO:0007669"/>
    <property type="project" value="UniProtKB-KW"/>
</dbReference>
<keyword evidence="4" id="KW-0807">Transducer</keyword>
<comment type="similarity">
    <text evidence="3">Belongs to the methyl-accepting chemotaxis (MCP) protein family.</text>
</comment>
<comment type="subcellular location">
    <subcellularLocation>
        <location evidence="1">Membrane</location>
    </subcellularLocation>
</comment>
<dbReference type="FunFam" id="1.10.287.950:FF:000001">
    <property type="entry name" value="Methyl-accepting chemotaxis sensory transducer"/>
    <property type="match status" value="1"/>
</dbReference>
<proteinExistence type="inferred from homology"/>
<dbReference type="GO" id="GO:0007165">
    <property type="term" value="P:signal transduction"/>
    <property type="evidence" value="ECO:0007669"/>
    <property type="project" value="UniProtKB-KW"/>
</dbReference>
<feature type="transmembrane region" description="Helical" evidence="5">
    <location>
        <begin position="6"/>
        <end position="28"/>
    </location>
</feature>
<keyword evidence="9" id="KW-1185">Reference proteome</keyword>
<evidence type="ECO:0000313" key="8">
    <source>
        <dbReference type="EMBL" id="APG47278.1"/>
    </source>
</evidence>
<feature type="transmembrane region" description="Helical" evidence="5">
    <location>
        <begin position="289"/>
        <end position="308"/>
    </location>
</feature>
<reference evidence="9" key="1">
    <citation type="submission" date="2016-07" db="EMBL/GenBank/DDBJ databases">
        <title>Phaeobacter portensis sp. nov., a tropodithietic acid producing bacterium isolated from a German harbor.</title>
        <authorList>
            <person name="Freese H.M."/>
            <person name="Bunk B."/>
            <person name="Breider S."/>
            <person name="Brinkhoff T."/>
        </authorList>
    </citation>
    <scope>NUCLEOTIDE SEQUENCE [LARGE SCALE GENOMIC DNA]</scope>
    <source>
        <strain evidence="9">P97</strain>
    </source>
</reference>
<evidence type="ECO:0000256" key="3">
    <source>
        <dbReference type="ARBA" id="ARBA00029447"/>
    </source>
</evidence>
<dbReference type="SMART" id="SM01358">
    <property type="entry name" value="HBM"/>
    <property type="match status" value="1"/>
</dbReference>
<evidence type="ECO:0000256" key="1">
    <source>
        <dbReference type="ARBA" id="ARBA00004370"/>
    </source>
</evidence>
<dbReference type="GO" id="GO:0016020">
    <property type="term" value="C:membrane"/>
    <property type="evidence" value="ECO:0007669"/>
    <property type="project" value="UniProtKB-SubCell"/>
</dbReference>
<dbReference type="Pfam" id="PF00672">
    <property type="entry name" value="HAMP"/>
    <property type="match status" value="1"/>
</dbReference>
<dbReference type="KEGG" id="php:PhaeoP97_01865"/>
<evidence type="ECO:0000256" key="4">
    <source>
        <dbReference type="PROSITE-ProRule" id="PRU00284"/>
    </source>
</evidence>
<dbReference type="STRING" id="1844006.PhaeoP97_01865"/>
<dbReference type="PROSITE" id="PS50885">
    <property type="entry name" value="HAMP"/>
    <property type="match status" value="2"/>
</dbReference>
<dbReference type="InterPro" id="IPR051310">
    <property type="entry name" value="MCP_chemotaxis"/>
</dbReference>
<dbReference type="OrthoDB" id="5349256at2"/>